<proteinExistence type="predicted"/>
<evidence type="ECO:0000256" key="2">
    <source>
        <dbReference type="SAM" id="Phobius"/>
    </source>
</evidence>
<feature type="compositionally biased region" description="Low complexity" evidence="1">
    <location>
        <begin position="160"/>
        <end position="170"/>
    </location>
</feature>
<dbReference type="Pfam" id="PF25362">
    <property type="entry name" value="bPH_11"/>
    <property type="match status" value="1"/>
</dbReference>
<feature type="transmembrane region" description="Helical" evidence="2">
    <location>
        <begin position="6"/>
        <end position="26"/>
    </location>
</feature>
<dbReference type="InterPro" id="IPR057446">
    <property type="entry name" value="PH_bac"/>
</dbReference>
<accession>A0ABQ6JYP8</accession>
<evidence type="ECO:0000313" key="4">
    <source>
        <dbReference type="EMBL" id="GMA92508.1"/>
    </source>
</evidence>
<evidence type="ECO:0000259" key="3">
    <source>
        <dbReference type="Pfam" id="PF25362"/>
    </source>
</evidence>
<keyword evidence="2" id="KW-0812">Transmembrane</keyword>
<comment type="caution">
    <text evidence="4">The sequence shown here is derived from an EMBL/GenBank/DDBJ whole genome shotgun (WGS) entry which is preliminary data.</text>
</comment>
<feature type="compositionally biased region" description="Polar residues" evidence="1">
    <location>
        <begin position="171"/>
        <end position="181"/>
    </location>
</feature>
<dbReference type="Proteomes" id="UP001157069">
    <property type="component" value="Unassembled WGS sequence"/>
</dbReference>
<evidence type="ECO:0000313" key="5">
    <source>
        <dbReference type="Proteomes" id="UP001157069"/>
    </source>
</evidence>
<protein>
    <recommendedName>
        <fullName evidence="3">PH domain-containing protein</fullName>
    </recommendedName>
</protein>
<keyword evidence="2" id="KW-1133">Transmembrane helix</keyword>
<dbReference type="RefSeq" id="WP_284301265.1">
    <property type="nucleotide sequence ID" value="NZ_BSVA01000001.1"/>
</dbReference>
<name>A0ABQ6JYP8_9MICO</name>
<dbReference type="EMBL" id="BSVA01000001">
    <property type="protein sequence ID" value="GMA92508.1"/>
    <property type="molecule type" value="Genomic_DNA"/>
</dbReference>
<feature type="region of interest" description="Disordered" evidence="1">
    <location>
        <begin position="153"/>
        <end position="188"/>
    </location>
</feature>
<reference evidence="5" key="1">
    <citation type="journal article" date="2019" name="Int. J. Syst. Evol. Microbiol.">
        <title>The Global Catalogue of Microorganisms (GCM) 10K type strain sequencing project: providing services to taxonomists for standard genome sequencing and annotation.</title>
        <authorList>
            <consortium name="The Broad Institute Genomics Platform"/>
            <consortium name="The Broad Institute Genome Sequencing Center for Infectious Disease"/>
            <person name="Wu L."/>
            <person name="Ma J."/>
        </authorList>
    </citation>
    <scope>NUCLEOTIDE SEQUENCE [LARGE SCALE GENOMIC DNA]</scope>
    <source>
        <strain evidence="5">NBRC 108755</strain>
    </source>
</reference>
<evidence type="ECO:0000256" key="1">
    <source>
        <dbReference type="SAM" id="MobiDB-lite"/>
    </source>
</evidence>
<gene>
    <name evidence="4" type="ORF">GCM10025869_30370</name>
</gene>
<organism evidence="4 5">
    <name type="scientific">Homoserinibacter gongjuensis</name>
    <dbReference type="NCBI Taxonomy" id="1162968"/>
    <lineage>
        <taxon>Bacteria</taxon>
        <taxon>Bacillati</taxon>
        <taxon>Actinomycetota</taxon>
        <taxon>Actinomycetes</taxon>
        <taxon>Micrococcales</taxon>
        <taxon>Microbacteriaceae</taxon>
        <taxon>Homoserinibacter</taxon>
    </lineage>
</organism>
<keyword evidence="5" id="KW-1185">Reference proteome</keyword>
<keyword evidence="2" id="KW-0472">Membrane</keyword>
<sequence length="188" mass="20079">MDERLIPALVILSMVVIAFVFMALGWRNRRRRQANLDVVPVPPSEIGDEIARERVLYVATTLAEQPLERVVVGGLGFRAKGEVHIARGGLVLDLAGAPPAFIPVADIRGVGLASWTIDKGVEEGGLVFVRWQLGDTTVDSYLRSEHSERLLDELTELSPAAAEAARDAGATSPTAPVTSDTPDGEASA</sequence>
<feature type="domain" description="PH" evidence="3">
    <location>
        <begin position="39"/>
        <end position="150"/>
    </location>
</feature>